<proteinExistence type="predicted"/>
<dbReference type="EMBL" id="JBEWTB010000001">
    <property type="protein sequence ID" value="MET4754901.1"/>
    <property type="molecule type" value="Genomic_DNA"/>
</dbReference>
<evidence type="ECO:0000313" key="3">
    <source>
        <dbReference type="Proteomes" id="UP001549366"/>
    </source>
</evidence>
<evidence type="ECO:0000256" key="1">
    <source>
        <dbReference type="SAM" id="MobiDB-lite"/>
    </source>
</evidence>
<dbReference type="Proteomes" id="UP001549366">
    <property type="component" value="Unassembled WGS sequence"/>
</dbReference>
<feature type="region of interest" description="Disordered" evidence="1">
    <location>
        <begin position="1"/>
        <end position="38"/>
    </location>
</feature>
<protein>
    <submittedName>
        <fullName evidence="2">Uncharacterized protein</fullName>
    </submittedName>
</protein>
<evidence type="ECO:0000313" key="2">
    <source>
        <dbReference type="EMBL" id="MET4754901.1"/>
    </source>
</evidence>
<gene>
    <name evidence="2" type="ORF">V5J35_000093</name>
</gene>
<reference evidence="2 3" key="1">
    <citation type="submission" date="2024-06" db="EMBL/GenBank/DDBJ databases">
        <title>Genomic Encyclopedia of Type Strains, Phase V (KMG-V): Genome sequencing to study the core and pangenomes of soil and plant-associated prokaryotes.</title>
        <authorList>
            <person name="Whitman W."/>
        </authorList>
    </citation>
    <scope>NUCLEOTIDE SEQUENCE [LARGE SCALE GENOMIC DNA]</scope>
    <source>
        <strain evidence="2 3">NE40</strain>
    </source>
</reference>
<comment type="caution">
    <text evidence="2">The sequence shown here is derived from an EMBL/GenBank/DDBJ whole genome shotgun (WGS) entry which is preliminary data.</text>
</comment>
<name>A0ABV2SAW3_9GAMM</name>
<accession>A0ABV2SAW3</accession>
<organism evidence="2 3">
    <name type="scientific">Endozoicomonas lisbonensis</name>
    <dbReference type="NCBI Taxonomy" id="3120522"/>
    <lineage>
        <taxon>Bacteria</taxon>
        <taxon>Pseudomonadati</taxon>
        <taxon>Pseudomonadota</taxon>
        <taxon>Gammaproteobacteria</taxon>
        <taxon>Oceanospirillales</taxon>
        <taxon>Endozoicomonadaceae</taxon>
        <taxon>Endozoicomonas</taxon>
    </lineage>
</organism>
<sequence>MQWVIRVKPASRFPAGEGKTGAAPEPGERGHHRGGDVT</sequence>
<keyword evidence="3" id="KW-1185">Reference proteome</keyword>
<feature type="compositionally biased region" description="Basic and acidic residues" evidence="1">
    <location>
        <begin position="26"/>
        <end position="38"/>
    </location>
</feature>